<dbReference type="Proteomes" id="UP000470082">
    <property type="component" value="Unassembled WGS sequence"/>
</dbReference>
<accession>A0A7X2N3L6</accession>
<evidence type="ECO:0000256" key="1">
    <source>
        <dbReference type="SAM" id="Phobius"/>
    </source>
</evidence>
<organism evidence="2 3">
    <name type="scientific">Floccifex porci</name>
    <dbReference type="NCBI Taxonomy" id="2606629"/>
    <lineage>
        <taxon>Bacteria</taxon>
        <taxon>Bacillati</taxon>
        <taxon>Bacillota</taxon>
        <taxon>Erysipelotrichia</taxon>
        <taxon>Erysipelotrichales</taxon>
        <taxon>Erysipelotrichaceae</taxon>
        <taxon>Floccifex</taxon>
    </lineage>
</organism>
<gene>
    <name evidence="2" type="ORF">FYJ50_04600</name>
</gene>
<dbReference type="GO" id="GO:0016787">
    <property type="term" value="F:hydrolase activity"/>
    <property type="evidence" value="ECO:0007669"/>
    <property type="project" value="UniProtKB-KW"/>
</dbReference>
<comment type="caution">
    <text evidence="2">The sequence shown here is derived from an EMBL/GenBank/DDBJ whole genome shotgun (WGS) entry which is preliminary data.</text>
</comment>
<dbReference type="Pfam" id="PF05728">
    <property type="entry name" value="UPF0227"/>
    <property type="match status" value="1"/>
</dbReference>
<dbReference type="PANTHER" id="PTHR11614">
    <property type="entry name" value="PHOSPHOLIPASE-RELATED"/>
    <property type="match status" value="1"/>
</dbReference>
<dbReference type="InterPro" id="IPR029058">
    <property type="entry name" value="AB_hydrolase_fold"/>
</dbReference>
<dbReference type="InterPro" id="IPR008886">
    <property type="entry name" value="UPF0227/Esterase_YqiA"/>
</dbReference>
<dbReference type="SUPFAM" id="SSF53474">
    <property type="entry name" value="alpha/beta-Hydrolases"/>
    <property type="match status" value="1"/>
</dbReference>
<protein>
    <submittedName>
        <fullName evidence="2">Alpha/beta fold hydrolase</fullName>
    </submittedName>
</protein>
<keyword evidence="2" id="KW-0378">Hydrolase</keyword>
<keyword evidence="1" id="KW-0812">Transmembrane</keyword>
<reference evidence="2 3" key="1">
    <citation type="submission" date="2019-08" db="EMBL/GenBank/DDBJ databases">
        <title>In-depth cultivation of the pig gut microbiome towards novel bacterial diversity and tailored functional studies.</title>
        <authorList>
            <person name="Wylensek D."/>
            <person name="Hitch T.C.A."/>
            <person name="Clavel T."/>
        </authorList>
    </citation>
    <scope>NUCLEOTIDE SEQUENCE [LARGE SCALE GENOMIC DNA]</scope>
    <source>
        <strain evidence="2 3">LKV-178-WT-2G</strain>
    </source>
</reference>
<dbReference type="Gene3D" id="3.40.50.1820">
    <property type="entry name" value="alpha/beta hydrolase"/>
    <property type="match status" value="1"/>
</dbReference>
<dbReference type="EMBL" id="VUMM01000006">
    <property type="protein sequence ID" value="MSS01388.1"/>
    <property type="molecule type" value="Genomic_DNA"/>
</dbReference>
<sequence>MDKGVNMFLKKPIIYTVHGFGKKLSHEFDPLCSYLKKKRYEVIQLDLYDLNNEEDIHYADWIKKAETGLQEVLKRKRPVIILGFSMGGVIASYLASIYPVQSLILCAPAFQYLDLPKIGAQGVKFIKNLSKGNESHSISSKRTKAFTEVVSNYKNSIEHVNCPVLFLHGSDDEVIPVDSSRNAYQLVSSKKRMILLEGAHHRFLYDGQMEKTAFVIIEQMIKGNLI</sequence>
<keyword evidence="3" id="KW-1185">Reference proteome</keyword>
<evidence type="ECO:0000313" key="3">
    <source>
        <dbReference type="Proteomes" id="UP000470082"/>
    </source>
</evidence>
<feature type="transmembrane region" description="Helical" evidence="1">
    <location>
        <begin position="79"/>
        <end position="98"/>
    </location>
</feature>
<keyword evidence="1" id="KW-0472">Membrane</keyword>
<evidence type="ECO:0000313" key="2">
    <source>
        <dbReference type="EMBL" id="MSS01388.1"/>
    </source>
</evidence>
<keyword evidence="1" id="KW-1133">Transmembrane helix</keyword>
<dbReference type="InterPro" id="IPR051044">
    <property type="entry name" value="MAG_DAG_Lipase"/>
</dbReference>
<name>A0A7X2N3L6_9FIRM</name>
<proteinExistence type="predicted"/>
<dbReference type="AlphaFoldDB" id="A0A7X2N3L6"/>